<dbReference type="EMBL" id="AP022822">
    <property type="protein sequence ID" value="BCA86941.1"/>
    <property type="molecule type" value="Genomic_DNA"/>
</dbReference>
<keyword evidence="3" id="KW-0489">Methyltransferase</keyword>
<dbReference type="Gene3D" id="3.40.50.150">
    <property type="entry name" value="Vaccinia Virus protein VP39"/>
    <property type="match status" value="1"/>
</dbReference>
<dbReference type="InterPro" id="IPR029063">
    <property type="entry name" value="SAM-dependent_MTases_sf"/>
</dbReference>
<evidence type="ECO:0000256" key="1">
    <source>
        <dbReference type="ARBA" id="ARBA00022679"/>
    </source>
</evidence>
<dbReference type="CDD" id="cd02440">
    <property type="entry name" value="AdoMet_MTases"/>
    <property type="match status" value="1"/>
</dbReference>
<dbReference type="AlphaFoldDB" id="A0A679IPT3"/>
<dbReference type="GO" id="GO:0032259">
    <property type="term" value="P:methylation"/>
    <property type="evidence" value="ECO:0007669"/>
    <property type="project" value="UniProtKB-KW"/>
</dbReference>
<dbReference type="KEGG" id="esg:EsVE80_24640"/>
<protein>
    <submittedName>
        <fullName evidence="3">Methyltransferase</fullName>
    </submittedName>
</protein>
<dbReference type="InterPro" id="IPR013216">
    <property type="entry name" value="Methyltransf_11"/>
</dbReference>
<evidence type="ECO:0000313" key="3">
    <source>
        <dbReference type="EMBL" id="BCA86941.1"/>
    </source>
</evidence>
<dbReference type="PANTHER" id="PTHR44068">
    <property type="entry name" value="ZGC:194242"/>
    <property type="match status" value="1"/>
</dbReference>
<dbReference type="RefSeq" id="WP_173103987.1">
    <property type="nucleotide sequence ID" value="NZ_AP022822.1"/>
</dbReference>
<sequence>MKSYQEINKETIDRWVEGGWEWGKPTTHEDYVNAKNGHWQVFLTPTVAVPQNWLQELQGKKILGLASGGGQQMPIFTAVGGECTVLDYSAKQIESEYLVAKREGYEINAIEGDMTKKLPFADETFDLIFHPVSNCYVEDVQHVFDEAYRVLKKGGTLLSGLNNEINYIVDNDEKEIIWKMPFNPLKDEEARAFMQKEDAGMQFSHNMTEQLGGQLKAGFALIDLYEDTNGFGRLHDMNIKTYIATRAIKF</sequence>
<evidence type="ECO:0000313" key="4">
    <source>
        <dbReference type="Proteomes" id="UP000502998"/>
    </source>
</evidence>
<proteinExistence type="predicted"/>
<dbReference type="InterPro" id="IPR050447">
    <property type="entry name" value="Erg6_SMT_methyltransf"/>
</dbReference>
<accession>A0A679IPT3</accession>
<organism evidence="3 4">
    <name type="scientific">Enterococcus saigonensis</name>
    <dbReference type="NCBI Taxonomy" id="1805431"/>
    <lineage>
        <taxon>Bacteria</taxon>
        <taxon>Bacillati</taxon>
        <taxon>Bacillota</taxon>
        <taxon>Bacilli</taxon>
        <taxon>Lactobacillales</taxon>
        <taxon>Enterococcaceae</taxon>
        <taxon>Enterococcus</taxon>
    </lineage>
</organism>
<dbReference type="SUPFAM" id="SSF53335">
    <property type="entry name" value="S-adenosyl-L-methionine-dependent methyltransferases"/>
    <property type="match status" value="1"/>
</dbReference>
<reference evidence="3 4" key="1">
    <citation type="submission" date="2020-02" db="EMBL/GenBank/DDBJ databases">
        <title>Characterization of vanA genotype vancomycin-resistant Enterococcus saigonensis VE80.</title>
        <authorList>
            <person name="Harada T."/>
            <person name="Motooka D."/>
            <person name="Nakamura S."/>
            <person name="Yamamoto Y."/>
            <person name="Kawahara R."/>
            <person name="Kawatsu K."/>
        </authorList>
    </citation>
    <scope>NUCLEOTIDE SEQUENCE [LARGE SCALE GENOMIC DNA]</scope>
    <source>
        <strain evidence="3 4">VE80</strain>
    </source>
</reference>
<keyword evidence="4" id="KW-1185">Reference proteome</keyword>
<gene>
    <name evidence="3" type="ORF">EsVE80_24640</name>
</gene>
<name>A0A679IPT3_9ENTE</name>
<dbReference type="Pfam" id="PF08241">
    <property type="entry name" value="Methyltransf_11"/>
    <property type="match status" value="1"/>
</dbReference>
<dbReference type="Proteomes" id="UP000502998">
    <property type="component" value="Chromosome"/>
</dbReference>
<dbReference type="GO" id="GO:0008757">
    <property type="term" value="F:S-adenosylmethionine-dependent methyltransferase activity"/>
    <property type="evidence" value="ECO:0007669"/>
    <property type="project" value="InterPro"/>
</dbReference>
<dbReference type="PANTHER" id="PTHR44068:SF11">
    <property type="entry name" value="GERANYL DIPHOSPHATE 2-C-METHYLTRANSFERASE"/>
    <property type="match status" value="1"/>
</dbReference>
<evidence type="ECO:0000259" key="2">
    <source>
        <dbReference type="Pfam" id="PF08241"/>
    </source>
</evidence>
<keyword evidence="1 3" id="KW-0808">Transferase</keyword>
<feature type="domain" description="Methyltransferase type 11" evidence="2">
    <location>
        <begin position="64"/>
        <end position="158"/>
    </location>
</feature>